<gene>
    <name evidence="1" type="ORF">PAUR_a2574</name>
</gene>
<name>A0ABR9EDF0_9GAMM</name>
<evidence type="ECO:0000313" key="1">
    <source>
        <dbReference type="EMBL" id="MBE0368857.1"/>
    </source>
</evidence>
<sequence length="53" mass="6442">MSKFSIHFVIPNGCGDNQQYIMLYIGVCDQYQYTGKEIHYIRRDKPQYFKKLY</sequence>
<comment type="caution">
    <text evidence="1">The sequence shown here is derived from an EMBL/GenBank/DDBJ whole genome shotgun (WGS) entry which is preliminary data.</text>
</comment>
<organism evidence="1 2">
    <name type="scientific">Pseudoalteromonas aurantia 208</name>
    <dbReference type="NCBI Taxonomy" id="1314867"/>
    <lineage>
        <taxon>Bacteria</taxon>
        <taxon>Pseudomonadati</taxon>
        <taxon>Pseudomonadota</taxon>
        <taxon>Gammaproteobacteria</taxon>
        <taxon>Alteromonadales</taxon>
        <taxon>Pseudoalteromonadaceae</taxon>
        <taxon>Pseudoalteromonas</taxon>
    </lineage>
</organism>
<keyword evidence="2" id="KW-1185">Reference proteome</keyword>
<reference evidence="1 2" key="1">
    <citation type="submission" date="2015-03" db="EMBL/GenBank/DDBJ databases">
        <title>Genome sequence of Pseudoalteromonas aurantia.</title>
        <authorList>
            <person name="Xie B.-B."/>
            <person name="Rong J.-C."/>
            <person name="Qin Q.-L."/>
            <person name="Zhang Y.-Z."/>
        </authorList>
    </citation>
    <scope>NUCLEOTIDE SEQUENCE [LARGE SCALE GENOMIC DNA]</scope>
    <source>
        <strain evidence="1 2">208</strain>
    </source>
</reference>
<accession>A0ABR9EDF0</accession>
<dbReference type="Proteomes" id="UP000615755">
    <property type="component" value="Unassembled WGS sequence"/>
</dbReference>
<evidence type="ECO:0000313" key="2">
    <source>
        <dbReference type="Proteomes" id="UP000615755"/>
    </source>
</evidence>
<protein>
    <submittedName>
        <fullName evidence="1">Uncharacterized protein</fullName>
    </submittedName>
</protein>
<dbReference type="EMBL" id="AQGV01000012">
    <property type="protein sequence ID" value="MBE0368857.1"/>
    <property type="molecule type" value="Genomic_DNA"/>
</dbReference>
<proteinExistence type="predicted"/>